<evidence type="ECO:0000313" key="16">
    <source>
        <dbReference type="EMBL" id="NOV50691.1"/>
    </source>
</evidence>
<evidence type="ECO:0000256" key="10">
    <source>
        <dbReference type="ARBA" id="ARBA00023004"/>
    </source>
</evidence>
<evidence type="ECO:0000256" key="11">
    <source>
        <dbReference type="ARBA" id="ARBA00023033"/>
    </source>
</evidence>
<comment type="similarity">
    <text evidence="4 14">Belongs to the cytochrome P450 family.</text>
</comment>
<evidence type="ECO:0000256" key="6">
    <source>
        <dbReference type="ARBA" id="ARBA00022723"/>
    </source>
</evidence>
<dbReference type="FunFam" id="1.10.630.10:FF:000042">
    <property type="entry name" value="Cytochrome P450"/>
    <property type="match status" value="1"/>
</dbReference>
<dbReference type="InterPro" id="IPR017972">
    <property type="entry name" value="Cyt_P450_CS"/>
</dbReference>
<dbReference type="InterPro" id="IPR001128">
    <property type="entry name" value="Cyt_P450"/>
</dbReference>
<accession>A0A6M2E046</accession>
<dbReference type="PANTHER" id="PTHR24292">
    <property type="entry name" value="CYTOCHROME P450"/>
    <property type="match status" value="1"/>
</dbReference>
<dbReference type="GO" id="GO:0005789">
    <property type="term" value="C:endoplasmic reticulum membrane"/>
    <property type="evidence" value="ECO:0007669"/>
    <property type="project" value="UniProtKB-SubCell"/>
</dbReference>
<dbReference type="EMBL" id="GIIL01006965">
    <property type="protein sequence ID" value="NOV50691.1"/>
    <property type="molecule type" value="Transcribed_RNA"/>
</dbReference>
<feature type="binding site" description="axial binding residue" evidence="13">
    <location>
        <position position="472"/>
    </location>
    <ligand>
        <name>heme</name>
        <dbReference type="ChEBI" id="CHEBI:30413"/>
    </ligand>
    <ligandPart>
        <name>Fe</name>
        <dbReference type="ChEBI" id="CHEBI:18248"/>
    </ligandPart>
</feature>
<keyword evidence="11 14" id="KW-0503">Monooxygenase</keyword>
<protein>
    <submittedName>
        <fullName evidence="16">Putative cytochrome</fullName>
    </submittedName>
</protein>
<name>A0A6M2E046_XENCH</name>
<dbReference type="GO" id="GO:0005506">
    <property type="term" value="F:iron ion binding"/>
    <property type="evidence" value="ECO:0007669"/>
    <property type="project" value="InterPro"/>
</dbReference>
<keyword evidence="9 14" id="KW-0560">Oxidoreductase</keyword>
<dbReference type="InterPro" id="IPR002401">
    <property type="entry name" value="Cyt_P450_E_grp-I"/>
</dbReference>
<dbReference type="GO" id="GO:0016705">
    <property type="term" value="F:oxidoreductase activity, acting on paired donors, with incorporation or reduction of molecular oxygen"/>
    <property type="evidence" value="ECO:0007669"/>
    <property type="project" value="InterPro"/>
</dbReference>
<evidence type="ECO:0000256" key="13">
    <source>
        <dbReference type="PIRSR" id="PIRSR602401-1"/>
    </source>
</evidence>
<dbReference type="CDD" id="cd11056">
    <property type="entry name" value="CYP6-like"/>
    <property type="match status" value="1"/>
</dbReference>
<dbReference type="PANTHER" id="PTHR24292:SF54">
    <property type="entry name" value="CYP9F3-RELATED"/>
    <property type="match status" value="1"/>
</dbReference>
<evidence type="ECO:0000256" key="2">
    <source>
        <dbReference type="ARBA" id="ARBA00004174"/>
    </source>
</evidence>
<dbReference type="SUPFAM" id="SSF48264">
    <property type="entry name" value="Cytochrome P450"/>
    <property type="match status" value="1"/>
</dbReference>
<feature type="region of interest" description="Disordered" evidence="15">
    <location>
        <begin position="285"/>
        <end position="306"/>
    </location>
</feature>
<dbReference type="Gene3D" id="1.10.630.10">
    <property type="entry name" value="Cytochrome P450"/>
    <property type="match status" value="1"/>
</dbReference>
<keyword evidence="5 13" id="KW-0349">Heme</keyword>
<evidence type="ECO:0000256" key="14">
    <source>
        <dbReference type="RuleBase" id="RU000461"/>
    </source>
</evidence>
<keyword evidence="6 13" id="KW-0479">Metal-binding</keyword>
<keyword evidence="12" id="KW-0472">Membrane</keyword>
<keyword evidence="8" id="KW-0492">Microsome</keyword>
<evidence type="ECO:0000256" key="8">
    <source>
        <dbReference type="ARBA" id="ARBA00022848"/>
    </source>
</evidence>
<dbReference type="InterPro" id="IPR050476">
    <property type="entry name" value="Insect_CytP450_Detox"/>
</dbReference>
<dbReference type="Pfam" id="PF00067">
    <property type="entry name" value="p450"/>
    <property type="match status" value="1"/>
</dbReference>
<sequence length="529" mass="61745">MVIALVLVLAAIILFYIYATRTYDRFKNSCAPYFKPLPLFRNALPFMLGKQNLTEGINKVYTAFSGYRFAGLFQLRTPIIVLRDPELIRQIAIKDFEFFTNHQPFVDLEFEPLFGGSLFNLKDQRWRDMRSILSPAFTGSKIRLMFDLVWECAEQMTEFLKKQLEVEDSIDLELKQLITKYANDVIATSAFGLKVDSFKYPDNVFYAMGKRVSNFAGVRAIVRMTLFMIMPRILKLLNMTFIDEKCGNFFRKLVKDTMYQREVQGVYRPDMMQLLMMARKGLLQSTNDNDSEERPENNKSLENNRFSKREWTNDEITGQALLFFGAGFETVSTAACFILYELAINPEVQETLQQEIDVLDNEISSNNLEMNYEMLNQMKYMNMVVSEGLRKWPPAPFADRKCNKDYEMEDHEGNKFMVKTNETVVIPMFSLHYDENYFPDPEKFIPHRFSDENKGNIKPFTYMPFGVGPRNCIGSRFALMEIKVMLFNILKNFDLIPGEKTEIPLKLAKGSLQMKPKNGFWIKFKQRNK</sequence>
<evidence type="ECO:0000256" key="3">
    <source>
        <dbReference type="ARBA" id="ARBA00004406"/>
    </source>
</evidence>
<dbReference type="PRINTS" id="PR00463">
    <property type="entry name" value="EP450I"/>
</dbReference>
<evidence type="ECO:0000256" key="5">
    <source>
        <dbReference type="ARBA" id="ARBA00022617"/>
    </source>
</evidence>
<dbReference type="PROSITE" id="PS00086">
    <property type="entry name" value="CYTOCHROME_P450"/>
    <property type="match status" value="1"/>
</dbReference>
<comment type="cofactor">
    <cofactor evidence="1 13">
        <name>heme</name>
        <dbReference type="ChEBI" id="CHEBI:30413"/>
    </cofactor>
</comment>
<evidence type="ECO:0000256" key="4">
    <source>
        <dbReference type="ARBA" id="ARBA00010617"/>
    </source>
</evidence>
<evidence type="ECO:0000256" key="12">
    <source>
        <dbReference type="ARBA" id="ARBA00023136"/>
    </source>
</evidence>
<dbReference type="GO" id="GO:0004497">
    <property type="term" value="F:monooxygenase activity"/>
    <property type="evidence" value="ECO:0007669"/>
    <property type="project" value="UniProtKB-KW"/>
</dbReference>
<dbReference type="AlphaFoldDB" id="A0A6M2E046"/>
<evidence type="ECO:0000256" key="7">
    <source>
        <dbReference type="ARBA" id="ARBA00022824"/>
    </source>
</evidence>
<evidence type="ECO:0000256" key="15">
    <source>
        <dbReference type="SAM" id="MobiDB-lite"/>
    </source>
</evidence>
<keyword evidence="10 13" id="KW-0408">Iron</keyword>
<reference evidence="16" key="1">
    <citation type="submission" date="2020-03" db="EMBL/GenBank/DDBJ databases">
        <title>Transcriptomic Profiling of the Digestive Tract of the Rat Flea, Xenopsylla cheopis, Following Blood Feeding and Infection with Yersinia pestis.</title>
        <authorList>
            <person name="Bland D.M."/>
            <person name="Martens C.A."/>
            <person name="Virtaneva K."/>
            <person name="Kanakabandi K."/>
            <person name="Long D."/>
            <person name="Rosenke R."/>
            <person name="Saturday G.A."/>
            <person name="Hoyt F.H."/>
            <person name="Bruno D.P."/>
            <person name="Ribeiro J.M.C."/>
            <person name="Hinnebusch J."/>
        </authorList>
    </citation>
    <scope>NUCLEOTIDE SEQUENCE</scope>
</reference>
<dbReference type="GO" id="GO:0020037">
    <property type="term" value="F:heme binding"/>
    <property type="evidence" value="ECO:0007669"/>
    <property type="project" value="InterPro"/>
</dbReference>
<comment type="subcellular location">
    <subcellularLocation>
        <location evidence="3">Endoplasmic reticulum membrane</location>
        <topology evidence="3">Peripheral membrane protein</topology>
    </subcellularLocation>
    <subcellularLocation>
        <location evidence="2">Microsome membrane</location>
        <topology evidence="2">Peripheral membrane protein</topology>
    </subcellularLocation>
</comment>
<organism evidence="16">
    <name type="scientific">Xenopsylla cheopis</name>
    <name type="common">Oriental rat flea</name>
    <name type="synonym">Pulex cheopis</name>
    <dbReference type="NCBI Taxonomy" id="163159"/>
    <lineage>
        <taxon>Eukaryota</taxon>
        <taxon>Metazoa</taxon>
        <taxon>Ecdysozoa</taxon>
        <taxon>Arthropoda</taxon>
        <taxon>Hexapoda</taxon>
        <taxon>Insecta</taxon>
        <taxon>Pterygota</taxon>
        <taxon>Neoptera</taxon>
        <taxon>Endopterygota</taxon>
        <taxon>Siphonaptera</taxon>
        <taxon>Pulicidae</taxon>
        <taxon>Xenopsyllinae</taxon>
        <taxon>Xenopsylla</taxon>
    </lineage>
</organism>
<dbReference type="PRINTS" id="PR00385">
    <property type="entry name" value="P450"/>
</dbReference>
<evidence type="ECO:0000256" key="9">
    <source>
        <dbReference type="ARBA" id="ARBA00023002"/>
    </source>
</evidence>
<keyword evidence="7" id="KW-0256">Endoplasmic reticulum</keyword>
<evidence type="ECO:0000256" key="1">
    <source>
        <dbReference type="ARBA" id="ARBA00001971"/>
    </source>
</evidence>
<dbReference type="InterPro" id="IPR036396">
    <property type="entry name" value="Cyt_P450_sf"/>
</dbReference>
<proteinExistence type="inferred from homology"/>